<evidence type="ECO:0000313" key="2">
    <source>
        <dbReference type="Proteomes" id="UP000294480"/>
    </source>
</evidence>
<accession>A0A4R6Y968</accession>
<comment type="caution">
    <text evidence="1">The sequence shown here is derived from an EMBL/GenBank/DDBJ whole genome shotgun (WGS) entry which is preliminary data.</text>
</comment>
<dbReference type="EMBL" id="SNZE01000006">
    <property type="protein sequence ID" value="TDR31989.1"/>
    <property type="molecule type" value="Genomic_DNA"/>
</dbReference>
<reference evidence="1 2" key="1">
    <citation type="submission" date="2019-03" db="EMBL/GenBank/DDBJ databases">
        <title>Genomic Encyclopedia of Type Strains, Phase IV (KMG-IV): sequencing the most valuable type-strain genomes for metagenomic binning, comparative biology and taxonomic classification.</title>
        <authorList>
            <person name="Goeker M."/>
        </authorList>
    </citation>
    <scope>NUCLEOTIDE SEQUENCE [LARGE SCALE GENOMIC DNA]</scope>
    <source>
        <strain evidence="1 2">DSM 102852</strain>
    </source>
</reference>
<dbReference type="AlphaFoldDB" id="A0A4R6Y968"/>
<name>A0A4R6Y968_9BURK</name>
<protein>
    <submittedName>
        <fullName evidence="1">Uncharacterized protein</fullName>
    </submittedName>
</protein>
<proteinExistence type="predicted"/>
<evidence type="ECO:0000313" key="1">
    <source>
        <dbReference type="EMBL" id="TDR31989.1"/>
    </source>
</evidence>
<organism evidence="1 2">
    <name type="scientific">Hydromonas duriensis</name>
    <dbReference type="NCBI Taxonomy" id="1527608"/>
    <lineage>
        <taxon>Bacteria</taxon>
        <taxon>Pseudomonadati</taxon>
        <taxon>Pseudomonadota</taxon>
        <taxon>Betaproteobacteria</taxon>
        <taxon>Burkholderiales</taxon>
        <taxon>Burkholderiaceae</taxon>
        <taxon>Hydromonas</taxon>
    </lineage>
</organism>
<dbReference type="Proteomes" id="UP000294480">
    <property type="component" value="Unassembled WGS sequence"/>
</dbReference>
<keyword evidence="2" id="KW-1185">Reference proteome</keyword>
<gene>
    <name evidence="1" type="ORF">DFR44_10652</name>
</gene>
<sequence length="35" mass="4248">MAEYKVIIVQQFFLYFTPNVQYSTDTIIQTIKQLY</sequence>